<evidence type="ECO:0000313" key="1">
    <source>
        <dbReference type="EMBL" id="SHJ33027.1"/>
    </source>
</evidence>
<keyword evidence="2" id="KW-1185">Reference proteome</keyword>
<dbReference type="Pfam" id="PF11155">
    <property type="entry name" value="DUF2935"/>
    <property type="match status" value="2"/>
</dbReference>
<name>A0A1M6IEY7_9FIRM</name>
<gene>
    <name evidence="1" type="ORF">SAMN02745975_01823</name>
</gene>
<organism evidence="1 2">
    <name type="scientific">Geosporobacter subterraneus DSM 17957</name>
    <dbReference type="NCBI Taxonomy" id="1121919"/>
    <lineage>
        <taxon>Bacteria</taxon>
        <taxon>Bacillati</taxon>
        <taxon>Bacillota</taxon>
        <taxon>Clostridia</taxon>
        <taxon>Peptostreptococcales</taxon>
        <taxon>Thermotaleaceae</taxon>
        <taxon>Geosporobacter</taxon>
    </lineage>
</organism>
<dbReference type="InterPro" id="IPR021328">
    <property type="entry name" value="CotB-like"/>
</dbReference>
<dbReference type="Proteomes" id="UP000184536">
    <property type="component" value="Unassembled WGS sequence"/>
</dbReference>
<proteinExistence type="predicted"/>
<evidence type="ECO:0008006" key="3">
    <source>
        <dbReference type="Google" id="ProtNLM"/>
    </source>
</evidence>
<accession>A0A1M6IEY7</accession>
<dbReference type="AlphaFoldDB" id="A0A1M6IEY7"/>
<reference evidence="2" key="1">
    <citation type="submission" date="2016-11" db="EMBL/GenBank/DDBJ databases">
        <authorList>
            <person name="Varghese N."/>
            <person name="Submissions S."/>
        </authorList>
    </citation>
    <scope>NUCLEOTIDE SEQUENCE [LARGE SCALE GENOMIC DNA]</scope>
    <source>
        <strain evidence="2">DSM 17957</strain>
    </source>
</reference>
<dbReference type="Gene3D" id="1.20.1260.120">
    <property type="entry name" value="Protein of unknown function DUF2935"/>
    <property type="match status" value="1"/>
</dbReference>
<sequence length="255" mass="29776">MLNLREEIIFWTEIMRDHAEFQFTTLSPREVEYIGQAQYYMQIFESLNLEAKGYTDKSSPADEANLIQKNMTVLLNFIQFKRSIVYRLMTCGIEIGLPPSFINHMINEAMEYYRVLCMAQGTIPMNIALENIRLHNIWLPDASGHASAVAAELDPVEAMLIEKAKYFVKTFDKLFKKAVELYQIFERTGLQDGSLGYFNEEVAKEIEAFISYLEKIKTTREQCVVLATGVFTALMPDHMMREEKYYLYRIQMLYK</sequence>
<dbReference type="EMBL" id="FQZV01000021">
    <property type="protein sequence ID" value="SHJ33027.1"/>
    <property type="molecule type" value="Genomic_DNA"/>
</dbReference>
<dbReference type="STRING" id="1121919.SAMN02745975_01823"/>
<dbReference type="RefSeq" id="WP_207650420.1">
    <property type="nucleotide sequence ID" value="NZ_FQZV01000021.1"/>
</dbReference>
<evidence type="ECO:0000313" key="2">
    <source>
        <dbReference type="Proteomes" id="UP000184536"/>
    </source>
</evidence>
<dbReference type="SUPFAM" id="SSF158430">
    <property type="entry name" value="Bacillus cereus metalloprotein-like"/>
    <property type="match status" value="2"/>
</dbReference>
<protein>
    <recommendedName>
        <fullName evidence="3">DUF2935 domain-containing protein</fullName>
    </recommendedName>
</protein>